<protein>
    <recommendedName>
        <fullName evidence="3 8">Diaminopimelate epimerase</fullName>
        <shortName evidence="8">DAP epimerase</shortName>
        <ecNumber evidence="3 8">5.1.1.7</ecNumber>
    </recommendedName>
    <alternativeName>
        <fullName evidence="8">PLP-independent amino acid racemase</fullName>
    </alternativeName>
</protein>
<evidence type="ECO:0000256" key="3">
    <source>
        <dbReference type="ARBA" id="ARBA00013080"/>
    </source>
</evidence>
<evidence type="ECO:0000256" key="5">
    <source>
        <dbReference type="ARBA" id="ARBA00023154"/>
    </source>
</evidence>
<sequence>MKIHFYKYQGAGNDFVMIDDRETIFNYNQKTIESLCTRRMGVGADGLITLFEKDNMYQMRYFNSDGNESTMCGNGGRCFAQFMKDLGLVNGDLVEFNAIDGRHSAEFIGENIRLQMIDVASIKIQPEYTFLNTGSPHHVEFVNNTDEMDVKNAGAKIRYSELYPEGTNVNFVEILSPKKLKVRTYERGVEDETYSCGTGVTASAIAYFANDKTDQKKIEIETLGGTLFVEFEPSDKQFVQVFLTGPAKQVFQGEITI</sequence>
<dbReference type="InterPro" id="IPR001653">
    <property type="entry name" value="DAP_epimerase_DapF"/>
</dbReference>
<feature type="binding site" evidence="8">
    <location>
        <begin position="73"/>
        <end position="74"/>
    </location>
    <ligand>
        <name>substrate</name>
    </ligand>
</feature>
<keyword evidence="4 8" id="KW-0028">Amino-acid biosynthesis</keyword>
<evidence type="ECO:0000256" key="1">
    <source>
        <dbReference type="ARBA" id="ARBA00005196"/>
    </source>
</evidence>
<comment type="function">
    <text evidence="8">Catalyzes the stereoinversion of LL-2,6-diaminopimelate (L,L-DAP) to meso-diaminopimelate (meso-DAP), a precursor of L-lysine and an essential component of the bacterial peptidoglycan.</text>
</comment>
<dbReference type="OrthoDB" id="9805408at2"/>
<comment type="caution">
    <text evidence="8">Lacks conserved residue(s) required for the propagation of feature annotation.</text>
</comment>
<evidence type="ECO:0000256" key="6">
    <source>
        <dbReference type="ARBA" id="ARBA00023235"/>
    </source>
</evidence>
<evidence type="ECO:0000256" key="7">
    <source>
        <dbReference type="ARBA" id="ARBA00051712"/>
    </source>
</evidence>
<feature type="binding site" evidence="8">
    <location>
        <position position="13"/>
    </location>
    <ligand>
        <name>substrate</name>
    </ligand>
</feature>
<feature type="active site" description="Proton donor" evidence="8">
    <location>
        <position position="72"/>
    </location>
</feature>
<dbReference type="GO" id="GO:0005829">
    <property type="term" value="C:cytosol"/>
    <property type="evidence" value="ECO:0007669"/>
    <property type="project" value="TreeGrafter"/>
</dbReference>
<accession>A0A410JTI3</accession>
<dbReference type="InterPro" id="IPR018510">
    <property type="entry name" value="DAP_epimerase_AS"/>
</dbReference>
<reference evidence="10 11" key="1">
    <citation type="submission" date="2019-01" db="EMBL/GenBank/DDBJ databases">
        <title>Whole Genome of Ornithobacterium rhinotracheale FARPER-174b.</title>
        <authorList>
            <person name="Tataje-Lavanda L.A."/>
            <person name="Montalvan A."/>
            <person name="Montesinos R."/>
            <person name="Zimic M."/>
            <person name="Fernandez-Sanchez M."/>
            <person name="Fernandez-Diaz M."/>
        </authorList>
    </citation>
    <scope>NUCLEOTIDE SEQUENCE [LARGE SCALE GENOMIC DNA]</scope>
    <source>
        <strain evidence="10 11">FARPER-174b</strain>
    </source>
</reference>
<dbReference type="EC" id="5.1.1.7" evidence="3 8"/>
<dbReference type="Proteomes" id="UP000287701">
    <property type="component" value="Chromosome"/>
</dbReference>
<dbReference type="Pfam" id="PF01678">
    <property type="entry name" value="DAP_epimerase"/>
    <property type="match status" value="2"/>
</dbReference>
<evidence type="ECO:0000256" key="2">
    <source>
        <dbReference type="ARBA" id="ARBA00010219"/>
    </source>
</evidence>
<comment type="pathway">
    <text evidence="1 8">Amino-acid biosynthesis; L-lysine biosynthesis via DAP pathway; DL-2,6-diaminopimelate from LL-2,6-diaminopimelate: step 1/1.</text>
</comment>
<dbReference type="GO" id="GO:0008837">
    <property type="term" value="F:diaminopimelate epimerase activity"/>
    <property type="evidence" value="ECO:0007669"/>
    <property type="project" value="UniProtKB-UniRule"/>
</dbReference>
<comment type="subunit">
    <text evidence="8">Homodimer.</text>
</comment>
<proteinExistence type="inferred from homology"/>
<dbReference type="Gene3D" id="3.10.310.10">
    <property type="entry name" value="Diaminopimelate Epimerase, Chain A, domain 1"/>
    <property type="match status" value="2"/>
</dbReference>
<dbReference type="HAMAP" id="MF_00197">
    <property type="entry name" value="DAP_epimerase"/>
    <property type="match status" value="1"/>
</dbReference>
<keyword evidence="5 8" id="KW-0457">Lysine biosynthesis</keyword>
<feature type="binding site" evidence="8">
    <location>
        <position position="63"/>
    </location>
    <ligand>
        <name>substrate</name>
    </ligand>
</feature>
<gene>
    <name evidence="8" type="primary">dapF</name>
    <name evidence="10" type="ORF">EQP59_08200</name>
</gene>
<dbReference type="PANTHER" id="PTHR31689:SF0">
    <property type="entry name" value="DIAMINOPIMELATE EPIMERASE"/>
    <property type="match status" value="1"/>
</dbReference>
<keyword evidence="8" id="KW-0963">Cytoplasm</keyword>
<evidence type="ECO:0000313" key="10">
    <source>
        <dbReference type="EMBL" id="QAR31319.1"/>
    </source>
</evidence>
<dbReference type="GO" id="GO:0009089">
    <property type="term" value="P:lysine biosynthetic process via diaminopimelate"/>
    <property type="evidence" value="ECO:0007669"/>
    <property type="project" value="UniProtKB-UniRule"/>
</dbReference>
<feature type="binding site" evidence="8">
    <location>
        <begin position="186"/>
        <end position="187"/>
    </location>
    <ligand>
        <name>substrate</name>
    </ligand>
</feature>
<dbReference type="PROSITE" id="PS01326">
    <property type="entry name" value="DAP_EPIMERASE"/>
    <property type="match status" value="1"/>
</dbReference>
<comment type="catalytic activity">
    <reaction evidence="7 8">
        <text>(2S,6S)-2,6-diaminopimelate = meso-2,6-diaminopimelate</text>
        <dbReference type="Rhea" id="RHEA:15393"/>
        <dbReference type="ChEBI" id="CHEBI:57609"/>
        <dbReference type="ChEBI" id="CHEBI:57791"/>
        <dbReference type="EC" id="5.1.1.7"/>
    </reaction>
</comment>
<dbReference type="SUPFAM" id="SSF54506">
    <property type="entry name" value="Diaminopimelate epimerase-like"/>
    <property type="match status" value="2"/>
</dbReference>
<evidence type="ECO:0000256" key="9">
    <source>
        <dbReference type="PROSITE-ProRule" id="PRU10125"/>
    </source>
</evidence>
<organism evidence="10 11">
    <name type="scientific">Ornithobacterium rhinotracheale</name>
    <dbReference type="NCBI Taxonomy" id="28251"/>
    <lineage>
        <taxon>Bacteria</taxon>
        <taxon>Pseudomonadati</taxon>
        <taxon>Bacteroidota</taxon>
        <taxon>Flavobacteriia</taxon>
        <taxon>Flavobacteriales</taxon>
        <taxon>Weeksellaceae</taxon>
        <taxon>Ornithobacterium</taxon>
    </lineage>
</organism>
<dbReference type="AlphaFoldDB" id="A0A410JTI3"/>
<evidence type="ECO:0000313" key="11">
    <source>
        <dbReference type="Proteomes" id="UP000287701"/>
    </source>
</evidence>
<feature type="site" description="Could be important to modulate the pK values of the two catalytic cysteine residues" evidence="8">
    <location>
        <position position="186"/>
    </location>
</feature>
<evidence type="ECO:0000256" key="4">
    <source>
        <dbReference type="ARBA" id="ARBA00022605"/>
    </source>
</evidence>
<dbReference type="EMBL" id="CP035107">
    <property type="protein sequence ID" value="QAR31319.1"/>
    <property type="molecule type" value="Genomic_DNA"/>
</dbReference>
<dbReference type="RefSeq" id="WP_128501754.1">
    <property type="nucleotide sequence ID" value="NZ_CP035107.1"/>
</dbReference>
<dbReference type="PANTHER" id="PTHR31689">
    <property type="entry name" value="DIAMINOPIMELATE EPIMERASE, CHLOROPLASTIC"/>
    <property type="match status" value="1"/>
</dbReference>
<feature type="active site" evidence="9">
    <location>
        <position position="72"/>
    </location>
</feature>
<dbReference type="NCBIfam" id="TIGR00652">
    <property type="entry name" value="DapF"/>
    <property type="match status" value="1"/>
</dbReference>
<feature type="binding site" evidence="8">
    <location>
        <position position="168"/>
    </location>
    <ligand>
        <name>substrate</name>
    </ligand>
</feature>
<feature type="active site" description="Proton acceptor" evidence="8">
    <location>
        <position position="196"/>
    </location>
</feature>
<comment type="subcellular location">
    <subcellularLocation>
        <location evidence="8">Cytoplasm</location>
    </subcellularLocation>
</comment>
<dbReference type="UniPathway" id="UPA00034">
    <property type="reaction ID" value="UER00025"/>
</dbReference>
<name>A0A410JTI3_ORNRH</name>
<comment type="similarity">
    <text evidence="2 8">Belongs to the diaminopimelate epimerase family.</text>
</comment>
<keyword evidence="6 8" id="KW-0413">Isomerase</keyword>
<evidence type="ECO:0000256" key="8">
    <source>
        <dbReference type="HAMAP-Rule" id="MF_00197"/>
    </source>
</evidence>
<feature type="site" description="Could be important to modulate the pK values of the two catalytic cysteine residues" evidence="8">
    <location>
        <position position="137"/>
    </location>
</feature>
<feature type="binding site" evidence="8">
    <location>
        <begin position="197"/>
        <end position="198"/>
    </location>
    <ligand>
        <name>substrate</name>
    </ligand>
</feature>